<reference evidence="4" key="1">
    <citation type="submission" date="2012-12" db="EMBL/GenBank/DDBJ databases">
        <authorList>
            <person name="Hellsten U."/>
            <person name="Grimwood J."/>
            <person name="Chapman J.A."/>
            <person name="Shapiro H."/>
            <person name="Aerts A."/>
            <person name="Otillar R.P."/>
            <person name="Terry A.Y."/>
            <person name="Boore J.L."/>
            <person name="Simakov O."/>
            <person name="Marletaz F."/>
            <person name="Cho S.-J."/>
            <person name="Edsinger-Gonzales E."/>
            <person name="Havlak P."/>
            <person name="Kuo D.-H."/>
            <person name="Larsson T."/>
            <person name="Lv J."/>
            <person name="Arendt D."/>
            <person name="Savage R."/>
            <person name="Osoegawa K."/>
            <person name="de Jong P."/>
            <person name="Lindberg D.R."/>
            <person name="Seaver E.C."/>
            <person name="Weisblat D.A."/>
            <person name="Putnam N.H."/>
            <person name="Grigoriev I.V."/>
            <person name="Rokhsar D.S."/>
        </authorList>
    </citation>
    <scope>NUCLEOTIDE SEQUENCE</scope>
</reference>
<evidence type="ECO:0000256" key="1">
    <source>
        <dbReference type="PIRNR" id="PIRNR037989"/>
    </source>
</evidence>
<dbReference type="Pfam" id="PF13365">
    <property type="entry name" value="Trypsin_2"/>
    <property type="match status" value="1"/>
</dbReference>
<dbReference type="OMA" id="CWKSTEW"/>
<dbReference type="GO" id="GO:0005777">
    <property type="term" value="C:peroxisome"/>
    <property type="evidence" value="ECO:0000318"/>
    <property type="project" value="GO_Central"/>
</dbReference>
<dbReference type="FunCoup" id="T1EPI1">
    <property type="interactions" value="73"/>
</dbReference>
<keyword evidence="1" id="KW-0378">Hydrolase</keyword>
<dbReference type="EnsemblMetazoa" id="HelroT159887">
    <property type="protein sequence ID" value="HelroP159887"/>
    <property type="gene ID" value="HelroG159887"/>
</dbReference>
<dbReference type="SUPFAM" id="SSF50494">
    <property type="entry name" value="Trypsin-like serine proteases"/>
    <property type="match status" value="1"/>
</dbReference>
<dbReference type="InterPro" id="IPR009003">
    <property type="entry name" value="Peptidase_S1_PA"/>
</dbReference>
<dbReference type="Gene3D" id="2.40.10.10">
    <property type="entry name" value="Trypsin-like serine proteases"/>
    <property type="match status" value="2"/>
</dbReference>
<sequence length="594" mass="65614">MMQKSEIYVSPACLITSNSKDNSLKINNSGILLNGGFIITPVLKDEGDSPIINDANHEFRVILEEIDEHGSSKTIHEVFAMYILTFNSSNNVRKHIKTLFSSSQWNYFPSPNHKINSSITSLEINFLLLKIENSRYSYRTNFNILASVTDDRLRTGEPILVVSTPFANLSPKMFMNSMSSGIISNVVGDDGEVFLIDGRCAPGCQGGTVYRYRPDCYDHVGDLIGLVLIPILWRGKEYVGLAVCCNIQHVLRTLTSFLAAASLNTELTPKLFPSVSSLENSIIVHNPLQHITISPNSSSNINISPSLPSPNISISSRPAFRNVVYVECRNSWGSGIVVDVEGGLVVTCYHVLASWNGDTENENLNCDAAVRIPHLKKRYSAKILNNCSSKNTQILNNNQNTQIHNSSSSSKNQPFYDVAVLKLAVTSPCELYECGMTTLKEVDVCLEFSLGMSVYACGHMLFDKWHSLKPSATCGIISKISYHRHEPVLIQSSSCVHAGMSGGPLLDGEGRIVGIIVSNIRHPIVLAIKNDTSGVCYPHINQHVPMSIIWPLICQYLKTKSDHVFEKLHTDDESLIDTWTLNASAKKPALMCHL</sequence>
<dbReference type="InterPro" id="IPR043504">
    <property type="entry name" value="Peptidase_S1_PA_chymotrypsin"/>
</dbReference>
<reference evidence="3" key="3">
    <citation type="submission" date="2015-06" db="UniProtKB">
        <authorList>
            <consortium name="EnsemblMetazoa"/>
        </authorList>
    </citation>
    <scope>IDENTIFICATION</scope>
</reference>
<dbReference type="GO" id="GO:0004252">
    <property type="term" value="F:serine-type endopeptidase activity"/>
    <property type="evidence" value="ECO:0000318"/>
    <property type="project" value="GO_Central"/>
</dbReference>
<dbReference type="FunFam" id="2.40.10.10:FF:000477">
    <property type="match status" value="1"/>
</dbReference>
<dbReference type="GeneID" id="20198481"/>
<accession>T1EPI1</accession>
<comment type="function">
    <text evidence="1">Peroxisomal protease that mediates both the removal of the leader peptide from proteins containing a PTS2 target sequence and processes several PTS1-containing proteins. Catalyzes the processing of PTS1-proteins involved in the peroxisomal beta-oxidation of fatty acids.</text>
</comment>
<protein>
    <recommendedName>
        <fullName evidence="1">Peroxisomal leader peptide-processing protease</fullName>
        <ecNumber evidence="1">3.4.21.-</ecNumber>
    </recommendedName>
</protein>
<gene>
    <name evidence="3" type="primary">20198481</name>
    <name evidence="2" type="ORF">HELRODRAFT_159887</name>
</gene>
<dbReference type="Proteomes" id="UP000015101">
    <property type="component" value="Unassembled WGS sequence"/>
</dbReference>
<dbReference type="RefSeq" id="XP_009015179.1">
    <property type="nucleotide sequence ID" value="XM_009016931.1"/>
</dbReference>
<keyword evidence="1" id="KW-0576">Peroxisome</keyword>
<dbReference type="HOGENOM" id="CLU_034855_2_0_1"/>
<dbReference type="STRING" id="6412.T1EPI1"/>
<dbReference type="GO" id="GO:0016485">
    <property type="term" value="P:protein processing"/>
    <property type="evidence" value="ECO:0000318"/>
    <property type="project" value="GO_Central"/>
</dbReference>
<evidence type="ECO:0000313" key="2">
    <source>
        <dbReference type="EMBL" id="ESO05811.1"/>
    </source>
</evidence>
<dbReference type="KEGG" id="hro:HELRODRAFT_159887"/>
<dbReference type="EC" id="3.4.21.-" evidence="1"/>
<dbReference type="CTD" id="20198481"/>
<dbReference type="eggNOG" id="KOG1320">
    <property type="taxonomic scope" value="Eukaryota"/>
</dbReference>
<dbReference type="PANTHER" id="PTHR21004">
    <property type="entry name" value="SERINE PROTEASE-RELATED"/>
    <property type="match status" value="1"/>
</dbReference>
<comment type="PTM">
    <text evidence="1">The full-lengh TYSND1 is the active the proteolytic processing of PTS1- and PTS2-proteins and in self-cleavage, and intermolecular self-cleavage of TYSND1 down-regulates its protease activity.</text>
</comment>
<keyword evidence="4" id="KW-1185">Reference proteome</keyword>
<evidence type="ECO:0000313" key="3">
    <source>
        <dbReference type="EnsemblMetazoa" id="HelroP159887"/>
    </source>
</evidence>
<dbReference type="InterPro" id="IPR039245">
    <property type="entry name" value="TYSND1/DEG15"/>
</dbReference>
<keyword evidence="1" id="KW-0720">Serine protease</keyword>
<keyword evidence="1" id="KW-0645">Protease</keyword>
<dbReference type="PANTHER" id="PTHR21004:SF0">
    <property type="entry name" value="PEROXISOMAL LEADER PEPTIDE-PROCESSING PROTEASE"/>
    <property type="match status" value="1"/>
</dbReference>
<name>T1EPI1_HELRO</name>
<comment type="subcellular location">
    <subcellularLocation>
        <location evidence="1">Peroxisome</location>
    </subcellularLocation>
</comment>
<comment type="similarity">
    <text evidence="1">Belongs to the peptidase S1B family.</text>
</comment>
<dbReference type="InParanoid" id="T1EPI1"/>
<evidence type="ECO:0000313" key="4">
    <source>
        <dbReference type="Proteomes" id="UP000015101"/>
    </source>
</evidence>
<reference evidence="2 4" key="2">
    <citation type="journal article" date="2013" name="Nature">
        <title>Insights into bilaterian evolution from three spiralian genomes.</title>
        <authorList>
            <person name="Simakov O."/>
            <person name="Marletaz F."/>
            <person name="Cho S.J."/>
            <person name="Edsinger-Gonzales E."/>
            <person name="Havlak P."/>
            <person name="Hellsten U."/>
            <person name="Kuo D.H."/>
            <person name="Larsson T."/>
            <person name="Lv J."/>
            <person name="Arendt D."/>
            <person name="Savage R."/>
            <person name="Osoegawa K."/>
            <person name="de Jong P."/>
            <person name="Grimwood J."/>
            <person name="Chapman J.A."/>
            <person name="Shapiro H."/>
            <person name="Aerts A."/>
            <person name="Otillar R.P."/>
            <person name="Terry A.Y."/>
            <person name="Boore J.L."/>
            <person name="Grigoriev I.V."/>
            <person name="Lindberg D.R."/>
            <person name="Seaver E.C."/>
            <person name="Weisblat D.A."/>
            <person name="Putnam N.H."/>
            <person name="Rokhsar D.S."/>
        </authorList>
    </citation>
    <scope>NUCLEOTIDE SEQUENCE</scope>
</reference>
<organism evidence="3 4">
    <name type="scientific">Helobdella robusta</name>
    <name type="common">Californian leech</name>
    <dbReference type="NCBI Taxonomy" id="6412"/>
    <lineage>
        <taxon>Eukaryota</taxon>
        <taxon>Metazoa</taxon>
        <taxon>Spiralia</taxon>
        <taxon>Lophotrochozoa</taxon>
        <taxon>Annelida</taxon>
        <taxon>Clitellata</taxon>
        <taxon>Hirudinea</taxon>
        <taxon>Rhynchobdellida</taxon>
        <taxon>Glossiphoniidae</taxon>
        <taxon>Helobdella</taxon>
    </lineage>
</organism>
<proteinExistence type="inferred from homology"/>
<dbReference type="OrthoDB" id="17845at2759"/>
<dbReference type="EMBL" id="AMQM01000408">
    <property type="status" value="NOT_ANNOTATED_CDS"/>
    <property type="molecule type" value="Genomic_DNA"/>
</dbReference>
<dbReference type="EMBL" id="KB096324">
    <property type="protein sequence ID" value="ESO05811.1"/>
    <property type="molecule type" value="Genomic_DNA"/>
</dbReference>
<dbReference type="GO" id="GO:0031998">
    <property type="term" value="P:regulation of fatty acid beta-oxidation"/>
    <property type="evidence" value="ECO:0000318"/>
    <property type="project" value="GO_Central"/>
</dbReference>
<dbReference type="AlphaFoldDB" id="T1EPI1"/>